<protein>
    <submittedName>
        <fullName evidence="4">LysM domain-containing protein</fullName>
    </submittedName>
</protein>
<feature type="compositionally biased region" description="Low complexity" evidence="1">
    <location>
        <begin position="85"/>
        <end position="99"/>
    </location>
</feature>
<dbReference type="PROSITE" id="PS51782">
    <property type="entry name" value="LYSM"/>
    <property type="match status" value="1"/>
</dbReference>
<sequence>MGSVRQAVLEFDAAVQVPWRPLLEPGSRSERPSRPARPAGRAPLPGSGPRVTGHLRPVPDRPAAPPARTAGPSAEAPGARRDPVRPGGRLPRARVAAGAVRGGTGPGRAPARLRLTRRGRRLVLALVLGAGVVLGSVVTPWVTGGEAGLRLAGESSVVVRPGDTVWSLAGEVAGDGQDVRAVVDAIEELNDLDGAVLVPGQVLRLP</sequence>
<evidence type="ECO:0000256" key="1">
    <source>
        <dbReference type="SAM" id="MobiDB-lite"/>
    </source>
</evidence>
<dbReference type="EMBL" id="FMZF01000003">
    <property type="protein sequence ID" value="SDC81065.1"/>
    <property type="molecule type" value="Genomic_DNA"/>
</dbReference>
<dbReference type="STRING" id="1190417.SAMN05660690_2650"/>
<dbReference type="Proteomes" id="UP000199416">
    <property type="component" value="Unassembled WGS sequence"/>
</dbReference>
<dbReference type="Pfam" id="PF01476">
    <property type="entry name" value="LysM"/>
    <property type="match status" value="1"/>
</dbReference>
<keyword evidence="2" id="KW-1133">Transmembrane helix</keyword>
<accession>A0A1G6PNY3</accession>
<evidence type="ECO:0000313" key="4">
    <source>
        <dbReference type="EMBL" id="SDC81065.1"/>
    </source>
</evidence>
<feature type="compositionally biased region" description="Low complexity" evidence="1">
    <location>
        <begin position="36"/>
        <end position="50"/>
    </location>
</feature>
<feature type="domain" description="LysM" evidence="3">
    <location>
        <begin position="155"/>
        <end position="205"/>
    </location>
</feature>
<dbReference type="SMART" id="SM00257">
    <property type="entry name" value="LysM"/>
    <property type="match status" value="1"/>
</dbReference>
<dbReference type="AlphaFoldDB" id="A0A1G6PNY3"/>
<dbReference type="InterPro" id="IPR018392">
    <property type="entry name" value="LysM"/>
</dbReference>
<proteinExistence type="predicted"/>
<evidence type="ECO:0000259" key="3">
    <source>
        <dbReference type="PROSITE" id="PS51782"/>
    </source>
</evidence>
<keyword evidence="2" id="KW-0472">Membrane</keyword>
<dbReference type="Gene3D" id="3.10.350.10">
    <property type="entry name" value="LysM domain"/>
    <property type="match status" value="1"/>
</dbReference>
<evidence type="ECO:0000256" key="2">
    <source>
        <dbReference type="SAM" id="Phobius"/>
    </source>
</evidence>
<keyword evidence="2" id="KW-0812">Transmembrane</keyword>
<feature type="transmembrane region" description="Helical" evidence="2">
    <location>
        <begin position="122"/>
        <end position="142"/>
    </location>
</feature>
<feature type="region of interest" description="Disordered" evidence="1">
    <location>
        <begin position="18"/>
        <end position="109"/>
    </location>
</feature>
<name>A0A1G6PNY3_9ACTN</name>
<reference evidence="5" key="1">
    <citation type="submission" date="2016-10" db="EMBL/GenBank/DDBJ databases">
        <authorList>
            <person name="Varghese N."/>
            <person name="Submissions S."/>
        </authorList>
    </citation>
    <scope>NUCLEOTIDE SEQUENCE [LARGE SCALE GENOMIC DNA]</scope>
    <source>
        <strain evidence="5">DSM 45421</strain>
    </source>
</reference>
<gene>
    <name evidence="4" type="ORF">SAMN05660690_2650</name>
</gene>
<evidence type="ECO:0000313" key="5">
    <source>
        <dbReference type="Proteomes" id="UP000199416"/>
    </source>
</evidence>
<organism evidence="4 5">
    <name type="scientific">Geodermatophilus telluris</name>
    <dbReference type="NCBI Taxonomy" id="1190417"/>
    <lineage>
        <taxon>Bacteria</taxon>
        <taxon>Bacillati</taxon>
        <taxon>Actinomycetota</taxon>
        <taxon>Actinomycetes</taxon>
        <taxon>Geodermatophilales</taxon>
        <taxon>Geodermatophilaceae</taxon>
        <taxon>Geodermatophilus</taxon>
    </lineage>
</organism>
<dbReference type="InterPro" id="IPR036779">
    <property type="entry name" value="LysM_dom_sf"/>
</dbReference>
<keyword evidence="5" id="KW-1185">Reference proteome</keyword>